<organism evidence="14">
    <name type="scientific">freshwater metagenome</name>
    <dbReference type="NCBI Taxonomy" id="449393"/>
    <lineage>
        <taxon>unclassified sequences</taxon>
        <taxon>metagenomes</taxon>
        <taxon>ecological metagenomes</taxon>
    </lineage>
</organism>
<dbReference type="EMBL" id="CAEZYF010000008">
    <property type="protein sequence ID" value="CAB4723224.1"/>
    <property type="molecule type" value="Genomic_DNA"/>
</dbReference>
<proteinExistence type="inferred from homology"/>
<dbReference type="EMBL" id="CAESGF010000005">
    <property type="protein sequence ID" value="CAB4363376.1"/>
    <property type="molecule type" value="Genomic_DNA"/>
</dbReference>
<dbReference type="GO" id="GO:0012505">
    <property type="term" value="C:endomembrane system"/>
    <property type="evidence" value="ECO:0007669"/>
    <property type="project" value="UniProtKB-SubCell"/>
</dbReference>
<evidence type="ECO:0000256" key="5">
    <source>
        <dbReference type="ARBA" id="ARBA00022547"/>
    </source>
</evidence>
<evidence type="ECO:0000256" key="3">
    <source>
        <dbReference type="ARBA" id="ARBA00005513"/>
    </source>
</evidence>
<keyword evidence="5" id="KW-0138">CF(0)</keyword>
<keyword evidence="10 12" id="KW-0472">Membrane</keyword>
<dbReference type="PANTHER" id="PTHR33445:SF1">
    <property type="entry name" value="ATP SYNTHASE SUBUNIT B"/>
    <property type="match status" value="1"/>
</dbReference>
<dbReference type="AlphaFoldDB" id="A0A6J6RMA7"/>
<evidence type="ECO:0000313" key="15">
    <source>
        <dbReference type="EMBL" id="CAB4853646.1"/>
    </source>
</evidence>
<reference evidence="14" key="1">
    <citation type="submission" date="2020-05" db="EMBL/GenBank/DDBJ databases">
        <authorList>
            <person name="Chiriac C."/>
            <person name="Salcher M."/>
            <person name="Ghai R."/>
            <person name="Kavagutti S V."/>
        </authorList>
    </citation>
    <scope>NUCLEOTIDE SEQUENCE</scope>
</reference>
<evidence type="ECO:0000256" key="9">
    <source>
        <dbReference type="ARBA" id="ARBA00023065"/>
    </source>
</evidence>
<evidence type="ECO:0000256" key="4">
    <source>
        <dbReference type="ARBA" id="ARBA00022448"/>
    </source>
</evidence>
<keyword evidence="6 12" id="KW-0812">Transmembrane</keyword>
<evidence type="ECO:0000313" key="16">
    <source>
        <dbReference type="EMBL" id="CAB4925585.1"/>
    </source>
</evidence>
<comment type="similarity">
    <text evidence="3">Belongs to the ATPase B chain family.</text>
</comment>
<evidence type="ECO:0000256" key="6">
    <source>
        <dbReference type="ARBA" id="ARBA00022692"/>
    </source>
</evidence>
<gene>
    <name evidence="14" type="ORF">UFOPK2656_01535</name>
    <name evidence="15" type="ORF">UFOPK3267_03181</name>
    <name evidence="16" type="ORF">UFOPK3651_01143</name>
    <name evidence="17" type="ORF">UFOPK3931_00244</name>
    <name evidence="13" type="ORF">UFOPK4189_01156</name>
</gene>
<dbReference type="EMBL" id="CAFBIY010000300">
    <property type="protein sequence ID" value="CAB4853646.1"/>
    <property type="molecule type" value="Genomic_DNA"/>
</dbReference>
<keyword evidence="4" id="KW-0813">Transport</keyword>
<accession>A0A6J6RMA7</accession>
<feature type="transmembrane region" description="Helical" evidence="12">
    <location>
        <begin position="38"/>
        <end position="58"/>
    </location>
</feature>
<evidence type="ECO:0000313" key="14">
    <source>
        <dbReference type="EMBL" id="CAB4723224.1"/>
    </source>
</evidence>
<dbReference type="InterPro" id="IPR002146">
    <property type="entry name" value="ATP_synth_b/b'su_bac/chlpt"/>
</dbReference>
<evidence type="ECO:0000256" key="1">
    <source>
        <dbReference type="ARBA" id="ARBA00004167"/>
    </source>
</evidence>
<comment type="subcellular location">
    <subcellularLocation>
        <location evidence="2">Endomembrane system</location>
    </subcellularLocation>
    <subcellularLocation>
        <location evidence="1">Membrane</location>
        <topology evidence="1">Single-pass membrane protein</topology>
    </subcellularLocation>
</comment>
<keyword evidence="9" id="KW-0406">Ion transport</keyword>
<sequence>MSVLSIIAFAHRIAEETPVLDKDGHVTTHSWILPENAEIIYGGISSLLIFFMLFKFGAPAIKKSFAARTEKIQKELDAAAADKSAAATEAATIRQAKGDIEGERARLLADAATQAAAVLEDGRVRLAAEVVDLEAKGVTDIASAQGRVGDELRAEIARLSSAAVDHVVTGSLDDATHQELIENFINRVGAGS</sequence>
<evidence type="ECO:0000313" key="17">
    <source>
        <dbReference type="EMBL" id="CAB4972420.1"/>
    </source>
</evidence>
<dbReference type="EMBL" id="CAFBOL010000003">
    <property type="protein sequence ID" value="CAB4972420.1"/>
    <property type="molecule type" value="Genomic_DNA"/>
</dbReference>
<evidence type="ECO:0000313" key="13">
    <source>
        <dbReference type="EMBL" id="CAB4363376.1"/>
    </source>
</evidence>
<comment type="function">
    <text evidence="11">F(1)F(0) ATP synthase produces ATP from ADP in the presence of a proton or sodium gradient. F-type ATPases consist of two structural domains, F(1) containing the extramembraneous catalytic core and F(0) containing the membrane proton channel, linked together by a central stalk and a peripheral stalk. During catalysis, ATP synthesis in the catalytic domain of F(1) is coupled via a rotary mechanism of the central stalk subunits to proton translocation.</text>
</comment>
<dbReference type="GO" id="GO:0045259">
    <property type="term" value="C:proton-transporting ATP synthase complex"/>
    <property type="evidence" value="ECO:0007669"/>
    <property type="project" value="UniProtKB-KW"/>
</dbReference>
<dbReference type="EMBL" id="CAFBMT010000005">
    <property type="protein sequence ID" value="CAB4925585.1"/>
    <property type="molecule type" value="Genomic_DNA"/>
</dbReference>
<evidence type="ECO:0000256" key="8">
    <source>
        <dbReference type="ARBA" id="ARBA00022989"/>
    </source>
</evidence>
<evidence type="ECO:0000256" key="7">
    <source>
        <dbReference type="ARBA" id="ARBA00022781"/>
    </source>
</evidence>
<evidence type="ECO:0000256" key="2">
    <source>
        <dbReference type="ARBA" id="ARBA00004308"/>
    </source>
</evidence>
<dbReference type="PANTHER" id="PTHR33445">
    <property type="entry name" value="ATP SYNTHASE SUBUNIT B', CHLOROPLASTIC"/>
    <property type="match status" value="1"/>
</dbReference>
<evidence type="ECO:0000256" key="11">
    <source>
        <dbReference type="ARBA" id="ARBA00025198"/>
    </source>
</evidence>
<dbReference type="GO" id="GO:0015986">
    <property type="term" value="P:proton motive force-driven ATP synthesis"/>
    <property type="evidence" value="ECO:0007669"/>
    <property type="project" value="InterPro"/>
</dbReference>
<keyword evidence="8 12" id="KW-1133">Transmembrane helix</keyword>
<evidence type="ECO:0000256" key="12">
    <source>
        <dbReference type="SAM" id="Phobius"/>
    </source>
</evidence>
<dbReference type="GO" id="GO:0046961">
    <property type="term" value="F:proton-transporting ATPase activity, rotational mechanism"/>
    <property type="evidence" value="ECO:0007669"/>
    <property type="project" value="TreeGrafter"/>
</dbReference>
<dbReference type="Pfam" id="PF00430">
    <property type="entry name" value="ATP-synt_B"/>
    <property type="match status" value="1"/>
</dbReference>
<name>A0A6J6RMA7_9ZZZZ</name>
<evidence type="ECO:0000256" key="10">
    <source>
        <dbReference type="ARBA" id="ARBA00023136"/>
    </source>
</evidence>
<keyword evidence="7" id="KW-0375">Hydrogen ion transport</keyword>
<protein>
    <submittedName>
        <fullName evidence="14">Unannotated protein</fullName>
    </submittedName>
</protein>
<dbReference type="InterPro" id="IPR050059">
    <property type="entry name" value="ATP_synthase_B_chain"/>
</dbReference>